<dbReference type="Proteomes" id="UP000547674">
    <property type="component" value="Unassembled WGS sequence"/>
</dbReference>
<name>A0A7Y2EFS8_UNCEI</name>
<dbReference type="UniPathway" id="UPA00115">
    <property type="reaction ID" value="UER00408"/>
</dbReference>
<evidence type="ECO:0000259" key="8">
    <source>
        <dbReference type="Pfam" id="PF00479"/>
    </source>
</evidence>
<dbReference type="HAMAP" id="MF_00966">
    <property type="entry name" value="G6PD"/>
    <property type="match status" value="1"/>
</dbReference>
<feature type="binding site" evidence="7">
    <location>
        <position position="63"/>
    </location>
    <ligand>
        <name>NADP(+)</name>
        <dbReference type="ChEBI" id="CHEBI:58349"/>
    </ligand>
</feature>
<evidence type="ECO:0000256" key="3">
    <source>
        <dbReference type="ARBA" id="ARBA00022526"/>
    </source>
</evidence>
<dbReference type="GO" id="GO:0005829">
    <property type="term" value="C:cytosol"/>
    <property type="evidence" value="ECO:0007669"/>
    <property type="project" value="TreeGrafter"/>
</dbReference>
<dbReference type="SUPFAM" id="SSF51735">
    <property type="entry name" value="NAD(P)-binding Rossmann-fold domains"/>
    <property type="match status" value="1"/>
</dbReference>
<feature type="active site" description="Proton acceptor" evidence="7">
    <location>
        <position position="262"/>
    </location>
</feature>
<dbReference type="PANTHER" id="PTHR23429">
    <property type="entry name" value="GLUCOSE-6-PHOSPHATE 1-DEHYDROGENASE G6PD"/>
    <property type="match status" value="1"/>
</dbReference>
<feature type="binding site" evidence="7">
    <location>
        <position position="200"/>
    </location>
    <ligand>
        <name>substrate</name>
    </ligand>
</feature>
<evidence type="ECO:0000313" key="10">
    <source>
        <dbReference type="EMBL" id="NNF07333.1"/>
    </source>
</evidence>
<evidence type="ECO:0000313" key="11">
    <source>
        <dbReference type="Proteomes" id="UP000547674"/>
    </source>
</evidence>
<evidence type="ECO:0000259" key="9">
    <source>
        <dbReference type="Pfam" id="PF02781"/>
    </source>
</evidence>
<sequence>MSDSTHANPLREGLTESAEADPCTIVIFGASGDLTLRKLLPALYNLSWDGLLHPETNIVGTSRTEWSDEEFQDHIRSSIEEHSRRKFDENVFDQFLDRAGYVGGDFADPELYAQIRKKIEALQTSGKTRSVLFYFATPPKVYELIATKLSEAGMIRSIEDRAWSRVIVEKPFGRDQKTAQALNDALHQVLHEDQIYRIDHYLGKETVQNILVFRLGNGIFEPLWNSRYIDHVQITVAESLGVGSRAGFYEGVGVLRDMLQNHMMQLLSLVCMEPPNHFSPKAVRDEKVKVLEAIRPFTGEEVDRHVIRAQYEAGTVAGSPEPGYRAEENVAPDSETDTYMAVKFNVENWRWSGTPFYLRSGKRLPKRATEISIVFKRPPISIFREEGASEPQSNVLTLRVQPEEGISLSFGSKQPGQRLRIDDVRMDFLYSTSFGQQAPEAYERLLLDAILGDSTLFAREDEVVLAWGLIDAIAKRWEEKGEPPLQYPAGTWGPGAANDLLEQDGRFWVRL</sequence>
<dbReference type="Gene3D" id="3.40.50.720">
    <property type="entry name" value="NAD(P)-binding Rossmann-like Domain"/>
    <property type="match status" value="1"/>
</dbReference>
<evidence type="ECO:0000256" key="4">
    <source>
        <dbReference type="ARBA" id="ARBA00022857"/>
    </source>
</evidence>
<keyword evidence="5 7" id="KW-0560">Oxidoreductase</keyword>
<dbReference type="EMBL" id="JABDJR010000452">
    <property type="protein sequence ID" value="NNF07333.1"/>
    <property type="molecule type" value="Genomic_DNA"/>
</dbReference>
<comment type="caution">
    <text evidence="7">Lacks conserved residue(s) required for the propagation of feature annotation.</text>
</comment>
<accession>A0A7Y2EFS8</accession>
<comment type="catalytic activity">
    <reaction evidence="7">
        <text>D-glucose 6-phosphate + NADP(+) = 6-phospho-D-glucono-1,5-lactone + NADPH + H(+)</text>
        <dbReference type="Rhea" id="RHEA:15841"/>
        <dbReference type="ChEBI" id="CHEBI:15378"/>
        <dbReference type="ChEBI" id="CHEBI:57783"/>
        <dbReference type="ChEBI" id="CHEBI:57955"/>
        <dbReference type="ChEBI" id="CHEBI:58349"/>
        <dbReference type="ChEBI" id="CHEBI:61548"/>
        <dbReference type="EC" id="1.1.1.49"/>
    </reaction>
</comment>
<dbReference type="PROSITE" id="PS00069">
    <property type="entry name" value="G6P_DEHYDROGENASE"/>
    <property type="match status" value="1"/>
</dbReference>
<comment type="function">
    <text evidence="7">Catalyzes the oxidation of glucose 6-phosphate to 6-phosphogluconolactone.</text>
</comment>
<dbReference type="PIRSF" id="PIRSF000110">
    <property type="entry name" value="G6PD"/>
    <property type="match status" value="1"/>
</dbReference>
<keyword evidence="6 7" id="KW-0119">Carbohydrate metabolism</keyword>
<feature type="binding site" evidence="7">
    <location>
        <position position="170"/>
    </location>
    <ligand>
        <name>NADP(+)</name>
        <dbReference type="ChEBI" id="CHEBI:58349"/>
    </ligand>
</feature>
<keyword evidence="4 7" id="KW-0521">NADP</keyword>
<proteinExistence type="inferred from homology"/>
<dbReference type="Pfam" id="PF00479">
    <property type="entry name" value="G6PD_N"/>
    <property type="match status" value="1"/>
</dbReference>
<dbReference type="GO" id="GO:0004345">
    <property type="term" value="F:glucose-6-phosphate dehydrogenase activity"/>
    <property type="evidence" value="ECO:0007669"/>
    <property type="project" value="UniProtKB-UniRule"/>
</dbReference>
<dbReference type="NCBIfam" id="TIGR00871">
    <property type="entry name" value="zwf"/>
    <property type="match status" value="1"/>
</dbReference>
<dbReference type="InterPro" id="IPR001282">
    <property type="entry name" value="G6P_DH"/>
</dbReference>
<dbReference type="InterPro" id="IPR022674">
    <property type="entry name" value="G6P_DH_NAD-bd"/>
</dbReference>
<comment type="caution">
    <text evidence="10">The sequence shown here is derived from an EMBL/GenBank/DDBJ whole genome shotgun (WGS) entry which is preliminary data.</text>
</comment>
<evidence type="ECO:0000256" key="2">
    <source>
        <dbReference type="ARBA" id="ARBA00009975"/>
    </source>
</evidence>
<dbReference type="PANTHER" id="PTHR23429:SF0">
    <property type="entry name" value="GLUCOSE-6-PHOSPHATE 1-DEHYDROGENASE"/>
    <property type="match status" value="1"/>
</dbReference>
<dbReference type="EC" id="1.1.1.49" evidence="7"/>
<feature type="domain" description="Glucose-6-phosphate dehydrogenase C-terminal" evidence="9">
    <location>
        <begin position="211"/>
        <end position="508"/>
    </location>
</feature>
<comment type="pathway">
    <text evidence="1 7">Carbohydrate degradation; pentose phosphate pathway; D-ribulose 5-phosphate from D-glucose 6-phosphate (oxidative stage): step 1/3.</text>
</comment>
<dbReference type="GO" id="GO:0050661">
    <property type="term" value="F:NADP binding"/>
    <property type="evidence" value="ECO:0007669"/>
    <property type="project" value="UniProtKB-UniRule"/>
</dbReference>
<feature type="binding site" evidence="7">
    <location>
        <position position="238"/>
    </location>
    <ligand>
        <name>substrate</name>
    </ligand>
</feature>
<feature type="binding site" evidence="7">
    <location>
        <position position="257"/>
    </location>
    <ligand>
        <name>substrate</name>
    </ligand>
</feature>
<dbReference type="InterPro" id="IPR036291">
    <property type="entry name" value="NAD(P)-bd_dom_sf"/>
</dbReference>
<evidence type="ECO:0000256" key="1">
    <source>
        <dbReference type="ARBA" id="ARBA00004937"/>
    </source>
</evidence>
<reference evidence="10 11" key="1">
    <citation type="submission" date="2020-03" db="EMBL/GenBank/DDBJ databases">
        <title>Metabolic flexibility allows generalist bacteria to become dominant in a frequently disturbed ecosystem.</title>
        <authorList>
            <person name="Chen Y.-J."/>
            <person name="Leung P.M."/>
            <person name="Bay S.K."/>
            <person name="Hugenholtz P."/>
            <person name="Kessler A.J."/>
            <person name="Shelley G."/>
            <person name="Waite D.W."/>
            <person name="Cook P.L."/>
            <person name="Greening C."/>
        </authorList>
    </citation>
    <scope>NUCLEOTIDE SEQUENCE [LARGE SCALE GENOMIC DNA]</scope>
    <source>
        <strain evidence="10">SS_bin_28</strain>
    </source>
</reference>
<feature type="binding site" evidence="7">
    <location>
        <position position="362"/>
    </location>
    <ligand>
        <name>substrate</name>
    </ligand>
</feature>
<feature type="domain" description="Glucose-6-phosphate dehydrogenase NAD-binding" evidence="8">
    <location>
        <begin position="26"/>
        <end position="209"/>
    </location>
</feature>
<feature type="binding site" evidence="7">
    <location>
        <position position="204"/>
    </location>
    <ligand>
        <name>substrate</name>
    </ligand>
</feature>
<dbReference type="AlphaFoldDB" id="A0A7Y2EFS8"/>
<evidence type="ECO:0000256" key="6">
    <source>
        <dbReference type="ARBA" id="ARBA00023277"/>
    </source>
</evidence>
<evidence type="ECO:0000256" key="5">
    <source>
        <dbReference type="ARBA" id="ARBA00023002"/>
    </source>
</evidence>
<feature type="binding site" evidence="7">
    <location>
        <begin position="105"/>
        <end position="106"/>
    </location>
    <ligand>
        <name>NADP(+)</name>
        <dbReference type="ChEBI" id="CHEBI:58349"/>
    </ligand>
</feature>
<dbReference type="Gene3D" id="3.30.360.10">
    <property type="entry name" value="Dihydrodipicolinate Reductase, domain 2"/>
    <property type="match status" value="1"/>
</dbReference>
<dbReference type="InterPro" id="IPR022675">
    <property type="entry name" value="G6P_DH_C"/>
</dbReference>
<protein>
    <recommendedName>
        <fullName evidence="7">Glucose-6-phosphate 1-dehydrogenase</fullName>
        <shortName evidence="7">G6PD</shortName>
        <ecNumber evidence="7">1.1.1.49</ecNumber>
    </recommendedName>
</protein>
<dbReference type="InterPro" id="IPR019796">
    <property type="entry name" value="G6P_DH_AS"/>
</dbReference>
<evidence type="ECO:0000256" key="7">
    <source>
        <dbReference type="HAMAP-Rule" id="MF_00966"/>
    </source>
</evidence>
<dbReference type="GO" id="GO:0006006">
    <property type="term" value="P:glucose metabolic process"/>
    <property type="evidence" value="ECO:0007669"/>
    <property type="project" value="UniProtKB-KW"/>
</dbReference>
<keyword evidence="3 7" id="KW-0313">Glucose metabolism</keyword>
<dbReference type="PRINTS" id="PR00079">
    <property type="entry name" value="G6PDHDRGNASE"/>
</dbReference>
<dbReference type="GO" id="GO:0009051">
    <property type="term" value="P:pentose-phosphate shunt, oxidative branch"/>
    <property type="evidence" value="ECO:0007669"/>
    <property type="project" value="TreeGrafter"/>
</dbReference>
<organism evidence="10 11">
    <name type="scientific">Eiseniibacteriota bacterium</name>
    <dbReference type="NCBI Taxonomy" id="2212470"/>
    <lineage>
        <taxon>Bacteria</taxon>
        <taxon>Candidatus Eiseniibacteriota</taxon>
    </lineage>
</organism>
<dbReference type="Pfam" id="PF02781">
    <property type="entry name" value="G6PD_C"/>
    <property type="match status" value="1"/>
</dbReference>
<gene>
    <name evidence="7 10" type="primary">zwf</name>
    <name evidence="10" type="ORF">HKN21_11280</name>
</gene>
<comment type="similarity">
    <text evidence="2 7">Belongs to the glucose-6-phosphate dehydrogenase family.</text>
</comment>
<dbReference type="SUPFAM" id="SSF55347">
    <property type="entry name" value="Glyceraldehyde-3-phosphate dehydrogenase-like, C-terminal domain"/>
    <property type="match status" value="1"/>
</dbReference>